<dbReference type="AlphaFoldDB" id="A0A075AG21"/>
<protein>
    <submittedName>
        <fullName evidence="2">Uncharacterized protein</fullName>
    </submittedName>
</protein>
<dbReference type="EMBL" id="KL596702">
    <property type="protein sequence ID" value="KER28304.1"/>
    <property type="molecule type" value="Genomic_DNA"/>
</dbReference>
<evidence type="ECO:0000256" key="1">
    <source>
        <dbReference type="SAM" id="MobiDB-lite"/>
    </source>
</evidence>
<accession>A0A075AG21</accession>
<reference evidence="2 3" key="1">
    <citation type="submission" date="2013-11" db="EMBL/GenBank/DDBJ databases">
        <title>Opisthorchis viverrini - life in the bile duct.</title>
        <authorList>
            <person name="Young N.D."/>
            <person name="Nagarajan N."/>
            <person name="Lin S.J."/>
            <person name="Korhonen P.K."/>
            <person name="Jex A.R."/>
            <person name="Hall R.S."/>
            <person name="Safavi-Hemami H."/>
            <person name="Kaewkong W."/>
            <person name="Bertrand D."/>
            <person name="Gao S."/>
            <person name="Seet Q."/>
            <person name="Wongkham S."/>
            <person name="Teh B.T."/>
            <person name="Wongkham C."/>
            <person name="Intapan P.M."/>
            <person name="Maleewong W."/>
            <person name="Yang X."/>
            <person name="Hu M."/>
            <person name="Wang Z."/>
            <person name="Hofmann A."/>
            <person name="Sternberg P.W."/>
            <person name="Tan P."/>
            <person name="Wang J."/>
            <person name="Gasser R.B."/>
        </authorList>
    </citation>
    <scope>NUCLEOTIDE SEQUENCE [LARGE SCALE GENOMIC DNA]</scope>
</reference>
<dbReference type="KEGG" id="ovi:T265_04835"/>
<dbReference type="Proteomes" id="UP000054324">
    <property type="component" value="Unassembled WGS sequence"/>
</dbReference>
<organism evidence="2 3">
    <name type="scientific">Opisthorchis viverrini</name>
    <name type="common">Southeast Asian liver fluke</name>
    <dbReference type="NCBI Taxonomy" id="6198"/>
    <lineage>
        <taxon>Eukaryota</taxon>
        <taxon>Metazoa</taxon>
        <taxon>Spiralia</taxon>
        <taxon>Lophotrochozoa</taxon>
        <taxon>Platyhelminthes</taxon>
        <taxon>Trematoda</taxon>
        <taxon>Digenea</taxon>
        <taxon>Opisthorchiida</taxon>
        <taxon>Opisthorchiata</taxon>
        <taxon>Opisthorchiidae</taxon>
        <taxon>Opisthorchis</taxon>
    </lineage>
</organism>
<proteinExistence type="predicted"/>
<evidence type="ECO:0000313" key="2">
    <source>
        <dbReference type="EMBL" id="KER28304.1"/>
    </source>
</evidence>
<evidence type="ECO:0000313" key="3">
    <source>
        <dbReference type="Proteomes" id="UP000054324"/>
    </source>
</evidence>
<dbReference type="GeneID" id="20319017"/>
<feature type="region of interest" description="Disordered" evidence="1">
    <location>
        <begin position="37"/>
        <end position="64"/>
    </location>
</feature>
<sequence>MHRHTASNGEANEKPKQKLMGAKGHIYKVALTASYGSQINSGDRRSEQRLKSRQPTSRKDTQSSWTLKGLKIYDQKVGIWLQNV</sequence>
<keyword evidence="3" id="KW-1185">Reference proteome</keyword>
<gene>
    <name evidence="2" type="ORF">T265_04835</name>
</gene>
<dbReference type="OrthoDB" id="19988at2759"/>
<dbReference type="CTD" id="20319017"/>
<feature type="compositionally biased region" description="Polar residues" evidence="1">
    <location>
        <begin position="1"/>
        <end position="10"/>
    </location>
</feature>
<feature type="region of interest" description="Disordered" evidence="1">
    <location>
        <begin position="1"/>
        <end position="23"/>
    </location>
</feature>
<dbReference type="RefSeq" id="XP_009167945.1">
    <property type="nucleotide sequence ID" value="XM_009169681.1"/>
</dbReference>
<name>A0A075AG21_OPIVI</name>